<comment type="similarity">
    <text evidence="1 4">Belongs to the glycosyl hydrolase 17 family.</text>
</comment>
<keyword evidence="7" id="KW-1185">Reference proteome</keyword>
<dbReference type="EMBL" id="JBAMMX010000013">
    <property type="protein sequence ID" value="KAK6929441.1"/>
    <property type="molecule type" value="Genomic_DNA"/>
</dbReference>
<sequence length="915" mass="102909">MAATCVVCVVPQKHLSTQPSETRELPDMSNSCALLRHHLLQLSEPIANSLSQIDYRTPEGTNVSIKSLLQSLLPTSSSSENQITAEIRNFSLCCAALASSDSATWDFLNWVPKSLSIQALHAFRDLAKVYYQNLELKTDEFDSISDELRLVIELLPQVLPLLKDKIKESCVGDGDDNADIFAASARVPVDYAIVAAYQFRWFATQIEYPHLGKLCSLVIPCGLTALDHWSPEVKGQGMISFIHLVNNVNVVDISLYGDVLLDSCCHNIASSDEIWGYVVEMSVLLVTCTQRHNPRSLWFEKMLNEMLSHLERQPRNKERRIAWLELVDLLFNCLGLVLLAHFRRIFPLFFEWLHSDDDQTILLVLKLVQTVIRVTWVRNTPYIERLVDELAIIYKEAAMRRAREDIRTHICQILIMLQQCKGLQFEAAWKKHADDPNLSTVNLTSGGVDVAAIVGLLHLCRALQVTQVLCCVVALLCRAYQHFSSFCFCRVQYPWLFSEYSEESIEGIGISREVKSDWNKKQQPSGIQIPLMPFPRQAVKVIGVVAGLIEKIGKAVAVESQGSLSLPALGVTYTPTSTHTPEQIATTLKTLKIHRVRLPPETDPNTVRAFSFSNISLLLTLPNNLVPAVSSNRSAALWWLYRHFIPFYPRAHISAISVGTNILDSSSDLTEYILPAIRNVHLSLHDLGIHRISVSTTLSFINVMTTAFPPSSAEFQEPVGELLIKPLLQFLKETNSSFLIDLYPYKVYRMNSEIPIGFALFQEDQFTYRDDTVTGVRYRNLFDMMVDSVVTAMAVAGHENIPIAVMETGWPSGGGESEASEVYAELYLKGLVKHLNGGLGTPLRKEGVAETYIYELFDDVNRDSKIGKNWGILYPNLTRKYKIDFSGSERIVLNCGILMNLVFWVLLLAPFLLLQ</sequence>
<evidence type="ECO:0000256" key="5">
    <source>
        <dbReference type="SAM" id="Phobius"/>
    </source>
</evidence>
<dbReference type="InterPro" id="IPR017853">
    <property type="entry name" value="GH"/>
</dbReference>
<evidence type="ECO:0000256" key="2">
    <source>
        <dbReference type="ARBA" id="ARBA00022801"/>
    </source>
</evidence>
<keyword evidence="2 6" id="KW-0378">Hydrolase</keyword>
<reference evidence="6 7" key="1">
    <citation type="submission" date="2023-12" db="EMBL/GenBank/DDBJ databases">
        <title>A high-quality genome assembly for Dillenia turbinata (Dilleniales).</title>
        <authorList>
            <person name="Chanderbali A."/>
        </authorList>
    </citation>
    <scope>NUCLEOTIDE SEQUENCE [LARGE SCALE GENOMIC DNA]</scope>
    <source>
        <strain evidence="6">LSX21</strain>
        <tissue evidence="6">Leaf</tissue>
    </source>
</reference>
<organism evidence="6 7">
    <name type="scientific">Dillenia turbinata</name>
    <dbReference type="NCBI Taxonomy" id="194707"/>
    <lineage>
        <taxon>Eukaryota</taxon>
        <taxon>Viridiplantae</taxon>
        <taxon>Streptophyta</taxon>
        <taxon>Embryophyta</taxon>
        <taxon>Tracheophyta</taxon>
        <taxon>Spermatophyta</taxon>
        <taxon>Magnoliopsida</taxon>
        <taxon>eudicotyledons</taxon>
        <taxon>Gunneridae</taxon>
        <taxon>Pentapetalae</taxon>
        <taxon>Dilleniales</taxon>
        <taxon>Dilleniaceae</taxon>
        <taxon>Dillenia</taxon>
    </lineage>
</organism>
<accession>A0AAN8VGN3</accession>
<keyword evidence="5" id="KW-0812">Transmembrane</keyword>
<dbReference type="Pfam" id="PF00332">
    <property type="entry name" value="Glyco_hydro_17"/>
    <property type="match status" value="1"/>
</dbReference>
<dbReference type="PANTHER" id="PTHR14873">
    <property type="entry name" value="OS06G0694100 PROTEIN"/>
    <property type="match status" value="1"/>
</dbReference>
<feature type="transmembrane region" description="Helical" evidence="5">
    <location>
        <begin position="891"/>
        <end position="913"/>
    </location>
</feature>
<gene>
    <name evidence="6" type="ORF">RJ641_005646</name>
</gene>
<keyword evidence="3" id="KW-0326">Glycosidase</keyword>
<proteinExistence type="inferred from homology"/>
<name>A0AAN8VGN3_9MAGN</name>
<dbReference type="SUPFAM" id="SSF48371">
    <property type="entry name" value="ARM repeat"/>
    <property type="match status" value="1"/>
</dbReference>
<dbReference type="GO" id="GO:0005975">
    <property type="term" value="P:carbohydrate metabolic process"/>
    <property type="evidence" value="ECO:0007669"/>
    <property type="project" value="InterPro"/>
</dbReference>
<protein>
    <submittedName>
        <fullName evidence="6">Glycoside hydrolase family 17</fullName>
    </submittedName>
</protein>
<dbReference type="AlphaFoldDB" id="A0AAN8VGN3"/>
<dbReference type="GO" id="GO:0004553">
    <property type="term" value="F:hydrolase activity, hydrolyzing O-glycosyl compounds"/>
    <property type="evidence" value="ECO:0007669"/>
    <property type="project" value="InterPro"/>
</dbReference>
<comment type="caution">
    <text evidence="6">The sequence shown here is derived from an EMBL/GenBank/DDBJ whole genome shotgun (WGS) entry which is preliminary data.</text>
</comment>
<dbReference type="InterPro" id="IPR016024">
    <property type="entry name" value="ARM-type_fold"/>
</dbReference>
<dbReference type="PANTHER" id="PTHR14873:SF1">
    <property type="entry name" value="OS06G0694100 PROTEIN"/>
    <property type="match status" value="1"/>
</dbReference>
<dbReference type="Gene3D" id="3.20.20.80">
    <property type="entry name" value="Glycosidases"/>
    <property type="match status" value="1"/>
</dbReference>
<evidence type="ECO:0000313" key="7">
    <source>
        <dbReference type="Proteomes" id="UP001370490"/>
    </source>
</evidence>
<evidence type="ECO:0000256" key="1">
    <source>
        <dbReference type="ARBA" id="ARBA00008773"/>
    </source>
</evidence>
<dbReference type="SUPFAM" id="SSF51445">
    <property type="entry name" value="(Trans)glycosidases"/>
    <property type="match status" value="1"/>
</dbReference>
<dbReference type="InterPro" id="IPR000490">
    <property type="entry name" value="Glyco_hydro_17"/>
</dbReference>
<keyword evidence="5" id="KW-1133">Transmembrane helix</keyword>
<evidence type="ECO:0000256" key="3">
    <source>
        <dbReference type="ARBA" id="ARBA00023295"/>
    </source>
</evidence>
<keyword evidence="5" id="KW-0472">Membrane</keyword>
<dbReference type="Proteomes" id="UP001370490">
    <property type="component" value="Unassembled WGS sequence"/>
</dbReference>
<evidence type="ECO:0000256" key="4">
    <source>
        <dbReference type="RuleBase" id="RU004335"/>
    </source>
</evidence>
<evidence type="ECO:0000313" key="6">
    <source>
        <dbReference type="EMBL" id="KAK6929441.1"/>
    </source>
</evidence>